<keyword evidence="1" id="KW-1133">Transmembrane helix</keyword>
<feature type="transmembrane region" description="Helical" evidence="1">
    <location>
        <begin position="6"/>
        <end position="26"/>
    </location>
</feature>
<organism evidence="2 3">
    <name type="scientific">Populus deltoides</name>
    <name type="common">Eastern poplar</name>
    <name type="synonym">Eastern cottonwood</name>
    <dbReference type="NCBI Taxonomy" id="3696"/>
    <lineage>
        <taxon>Eukaryota</taxon>
        <taxon>Viridiplantae</taxon>
        <taxon>Streptophyta</taxon>
        <taxon>Embryophyta</taxon>
        <taxon>Tracheophyta</taxon>
        <taxon>Spermatophyta</taxon>
        <taxon>Magnoliopsida</taxon>
        <taxon>eudicotyledons</taxon>
        <taxon>Gunneridae</taxon>
        <taxon>Pentapetalae</taxon>
        <taxon>rosids</taxon>
        <taxon>fabids</taxon>
        <taxon>Malpighiales</taxon>
        <taxon>Salicaceae</taxon>
        <taxon>Saliceae</taxon>
        <taxon>Populus</taxon>
    </lineage>
</organism>
<dbReference type="AlphaFoldDB" id="A0A8T2XNN0"/>
<evidence type="ECO:0000313" key="2">
    <source>
        <dbReference type="EMBL" id="KAH8494748.1"/>
    </source>
</evidence>
<protein>
    <submittedName>
        <fullName evidence="2">Uncharacterized protein</fullName>
    </submittedName>
</protein>
<evidence type="ECO:0000313" key="3">
    <source>
        <dbReference type="Proteomes" id="UP000807159"/>
    </source>
</evidence>
<name>A0A8T2XNN0_POPDE</name>
<dbReference type="Proteomes" id="UP000807159">
    <property type="component" value="Chromosome 11"/>
</dbReference>
<proteinExistence type="predicted"/>
<feature type="transmembrane region" description="Helical" evidence="1">
    <location>
        <begin position="38"/>
        <end position="64"/>
    </location>
</feature>
<keyword evidence="1" id="KW-0472">Membrane</keyword>
<reference evidence="2" key="1">
    <citation type="journal article" date="2021" name="J. Hered.">
        <title>Genome Assembly of Salicaceae Populus deltoides (Eastern Cottonwood) I-69 Based on Nanopore Sequencing and Hi-C Technologies.</title>
        <authorList>
            <person name="Bai S."/>
            <person name="Wu H."/>
            <person name="Zhang J."/>
            <person name="Pan Z."/>
            <person name="Zhao W."/>
            <person name="Li Z."/>
            <person name="Tong C."/>
        </authorList>
    </citation>
    <scope>NUCLEOTIDE SEQUENCE</scope>
    <source>
        <tissue evidence="2">Leaf</tissue>
    </source>
</reference>
<sequence length="164" mass="18224">MHLGSPLASVLLTLDLGILFLSLGIFPPEFKASRSGSVFCLLCWFQGSYFWVALIDTFTPVWLIPERPTALLEGFGCRSHQLALGIGIILLRRSWEDFPSVNGMEYYLMSTTPSCFLRLMSGIVDVECCSFYTGNLISINHKPLGAFLKFLGFMANGPEVMVVK</sequence>
<evidence type="ECO:0000256" key="1">
    <source>
        <dbReference type="SAM" id="Phobius"/>
    </source>
</evidence>
<accession>A0A8T2XNN0</accession>
<dbReference type="EMBL" id="JACEGQ020000011">
    <property type="protein sequence ID" value="KAH8494748.1"/>
    <property type="molecule type" value="Genomic_DNA"/>
</dbReference>
<keyword evidence="1" id="KW-0812">Transmembrane</keyword>
<comment type="caution">
    <text evidence="2">The sequence shown here is derived from an EMBL/GenBank/DDBJ whole genome shotgun (WGS) entry which is preliminary data.</text>
</comment>
<gene>
    <name evidence="2" type="ORF">H0E87_021233</name>
</gene>
<keyword evidence="3" id="KW-1185">Reference proteome</keyword>